<dbReference type="InterPro" id="IPR001017">
    <property type="entry name" value="DH_E1"/>
</dbReference>
<name>A0A1H9EXM7_9LACT</name>
<reference evidence="5 6" key="1">
    <citation type="submission" date="2016-10" db="EMBL/GenBank/DDBJ databases">
        <authorList>
            <person name="de Groot N.N."/>
        </authorList>
    </citation>
    <scope>NUCLEOTIDE SEQUENCE [LARGE SCALE GENOMIC DNA]</scope>
    <source>
        <strain evidence="5 6">DSM 15695</strain>
    </source>
</reference>
<dbReference type="CDD" id="cd02000">
    <property type="entry name" value="TPP_E1_PDC_ADC_BCADC"/>
    <property type="match status" value="1"/>
</dbReference>
<dbReference type="GO" id="GO:0004739">
    <property type="term" value="F:pyruvate dehydrogenase (acetyl-transferring) activity"/>
    <property type="evidence" value="ECO:0007669"/>
    <property type="project" value="TreeGrafter"/>
</dbReference>
<dbReference type="EMBL" id="FOEN01000008">
    <property type="protein sequence ID" value="SEQ30470.1"/>
    <property type="molecule type" value="Genomic_DNA"/>
</dbReference>
<dbReference type="SUPFAM" id="SSF52518">
    <property type="entry name" value="Thiamin diphosphate-binding fold (THDP-binding)"/>
    <property type="match status" value="1"/>
</dbReference>
<evidence type="ECO:0000256" key="1">
    <source>
        <dbReference type="ARBA" id="ARBA00001964"/>
    </source>
</evidence>
<keyword evidence="3" id="KW-0786">Thiamine pyrophosphate</keyword>
<keyword evidence="5" id="KW-0670">Pyruvate</keyword>
<keyword evidence="2" id="KW-0560">Oxidoreductase</keyword>
<dbReference type="RefSeq" id="WP_092572129.1">
    <property type="nucleotide sequence ID" value="NZ_FOEN01000008.1"/>
</dbReference>
<evidence type="ECO:0000256" key="3">
    <source>
        <dbReference type="ARBA" id="ARBA00023052"/>
    </source>
</evidence>
<dbReference type="InterPro" id="IPR050642">
    <property type="entry name" value="PDH_E1_Alpha_Subunit"/>
</dbReference>
<sequence length="356" mass="39162">MENNHSTPLYDGNTDVETRRAASLEVKTHTLTKEQTLSKDKAKDMYKTMEDIRNFEDNVKRFFSQGLIPGFVHLYAGEEAVASGICAHLTDDDYITSTHRGHGHCIAKGGDLNGMMAEIFGKETGLCKGKGGSMHIADVDKGILGANGMVGAGFGLATGAAMKIKYKKEDNVAICFFGDGGSNEGLAHECMNMASIWQLPIIFVCENNLFAESTPQWYSSGSDTIADRAVAYNMPGVRVDGKNIMEVYEVAGQHIERARRGEGPALIECLTYRNHGHFEGDEQKYKNKSDSPERTLASTDPLEVFRKYAIESGLMTEEELNEIREASQKEVEAAVKFAEESPEPQAEALYEDVFAD</sequence>
<protein>
    <submittedName>
        <fullName evidence="5">Pyruvate dehydrogenase E1 component alpha subunit</fullName>
    </submittedName>
</protein>
<gene>
    <name evidence="5" type="ORF">SAMN04488558_1086</name>
</gene>
<dbReference type="AlphaFoldDB" id="A0A1H9EXM7"/>
<organism evidence="5 6">
    <name type="scientific">Ignavigranum ruoffiae</name>
    <dbReference type="NCBI Taxonomy" id="89093"/>
    <lineage>
        <taxon>Bacteria</taxon>
        <taxon>Bacillati</taxon>
        <taxon>Bacillota</taxon>
        <taxon>Bacilli</taxon>
        <taxon>Lactobacillales</taxon>
        <taxon>Aerococcaceae</taxon>
        <taxon>Ignavigranum</taxon>
    </lineage>
</organism>
<dbReference type="Proteomes" id="UP000198833">
    <property type="component" value="Unassembled WGS sequence"/>
</dbReference>
<comment type="cofactor">
    <cofactor evidence="1">
        <name>thiamine diphosphate</name>
        <dbReference type="ChEBI" id="CHEBI:58937"/>
    </cofactor>
</comment>
<proteinExistence type="predicted"/>
<dbReference type="Gene3D" id="3.40.50.970">
    <property type="match status" value="1"/>
</dbReference>
<dbReference type="PANTHER" id="PTHR11516">
    <property type="entry name" value="PYRUVATE DEHYDROGENASE E1 COMPONENT, ALPHA SUBUNIT BACTERIAL AND ORGANELLAR"/>
    <property type="match status" value="1"/>
</dbReference>
<accession>A0A1H9EXM7</accession>
<evidence type="ECO:0000313" key="5">
    <source>
        <dbReference type="EMBL" id="SEQ30470.1"/>
    </source>
</evidence>
<dbReference type="GO" id="GO:0006086">
    <property type="term" value="P:pyruvate decarboxylation to acetyl-CoA"/>
    <property type="evidence" value="ECO:0007669"/>
    <property type="project" value="TreeGrafter"/>
</dbReference>
<feature type="domain" description="Dehydrogenase E1 component" evidence="4">
    <location>
        <begin position="48"/>
        <end position="346"/>
    </location>
</feature>
<dbReference type="OrthoDB" id="9766715at2"/>
<evidence type="ECO:0000256" key="2">
    <source>
        <dbReference type="ARBA" id="ARBA00023002"/>
    </source>
</evidence>
<evidence type="ECO:0000313" key="6">
    <source>
        <dbReference type="Proteomes" id="UP000198833"/>
    </source>
</evidence>
<dbReference type="STRING" id="89093.SAMN04488558_1086"/>
<dbReference type="Pfam" id="PF00676">
    <property type="entry name" value="E1_dh"/>
    <property type="match status" value="1"/>
</dbReference>
<dbReference type="PANTHER" id="PTHR11516:SF60">
    <property type="entry name" value="PYRUVATE DEHYDROGENASE E1 COMPONENT SUBUNIT ALPHA"/>
    <property type="match status" value="1"/>
</dbReference>
<keyword evidence="6" id="KW-1185">Reference proteome</keyword>
<dbReference type="FunFam" id="3.40.50.970:FF:000013">
    <property type="entry name" value="Pyruvate dehydrogenase E1 component subunit alpha"/>
    <property type="match status" value="1"/>
</dbReference>
<dbReference type="InterPro" id="IPR029061">
    <property type="entry name" value="THDP-binding"/>
</dbReference>
<evidence type="ECO:0000259" key="4">
    <source>
        <dbReference type="Pfam" id="PF00676"/>
    </source>
</evidence>